<dbReference type="GO" id="GO:0005524">
    <property type="term" value="F:ATP binding"/>
    <property type="evidence" value="ECO:0007669"/>
    <property type="project" value="UniProtKB-KW"/>
</dbReference>
<keyword evidence="5" id="KW-0067">ATP-binding</keyword>
<keyword evidence="2" id="KW-0934">Plastid</keyword>
<dbReference type="PROSITE" id="PS00871">
    <property type="entry name" value="CLPAB_2"/>
    <property type="match status" value="1"/>
</dbReference>
<name>A0AAD8S6Q5_LOLMU</name>
<dbReference type="Pfam" id="PF17871">
    <property type="entry name" value="AAA_lid_9"/>
    <property type="match status" value="1"/>
</dbReference>
<dbReference type="PANTHER" id="PTHR11638:SF155">
    <property type="entry name" value="CHAPERONE PROTEIN CLPC1, CHLOROPLASTIC-LIKE"/>
    <property type="match status" value="1"/>
</dbReference>
<dbReference type="PRINTS" id="PR00300">
    <property type="entry name" value="CLPPROTEASEA"/>
</dbReference>
<sequence length="546" mass="59997">MFEDFTEKALDVTALAKQEMRAMAGMHKDGQLVSLIAEAIVIVAVGYMLDEIYRRICGSTNGETVDTGSGGTKVSILEEYGTNLTRLALEGKLEPVVGRENEIKSVIGILGKMNKRNPCLIGEPGVGKTVIAEGLALRIATGDVPQAIEGKTIIALDLARLLAGTRYRGQFEERLKNLMEEIKQNGQIIIFLDEVHTLLRAGATEGGAMDAANILKPALARREIQCIGATTFDEYRKYIEKDPALERRFHPVKVAEPTVDETIEILKGLRERYEIHHKVRLTDGALTDAALLSQRYISDRFQPDKAIDLLDEAGSHARLQHGKVSEQVKYLDNKRKKIIKEKKHALSCLQFKLAAELRGKELELLSMITSAGPMVTEADIQRVVSSWTGVPVEKVSADESDRLRNMEATLHRRVIGQDDAVTAVCRAIRRARAGLGSPRRPIGSFVFAGPTGVGKTELVKALASCYYGSEDAMVRLDMSEYSESFAAARLVGASPGYVGYQEGGQLTEAVRRRPHTVVLLDEIEKAHGDVHNVLLQVMEDGRLTDG</sequence>
<feature type="domain" description="AAA+ ATPase" evidence="7">
    <location>
        <begin position="114"/>
        <end position="260"/>
    </location>
</feature>
<comment type="caution">
    <text evidence="8">The sequence shown here is derived from an EMBL/GenBank/DDBJ whole genome shotgun (WGS) entry which is preliminary data.</text>
</comment>
<dbReference type="Gene3D" id="3.40.50.300">
    <property type="entry name" value="P-loop containing nucleotide triphosphate hydrolases"/>
    <property type="match status" value="3"/>
</dbReference>
<evidence type="ECO:0000256" key="4">
    <source>
        <dbReference type="ARBA" id="ARBA00022741"/>
    </source>
</evidence>
<evidence type="ECO:0000313" key="9">
    <source>
        <dbReference type="Proteomes" id="UP001231189"/>
    </source>
</evidence>
<feature type="domain" description="AAA+ ATPase" evidence="7">
    <location>
        <begin position="441"/>
        <end position="544"/>
    </location>
</feature>
<dbReference type="AlphaFoldDB" id="A0AAD8S6Q5"/>
<dbReference type="Pfam" id="PF00004">
    <property type="entry name" value="AAA"/>
    <property type="match status" value="1"/>
</dbReference>
<keyword evidence="2" id="KW-0150">Chloroplast</keyword>
<accession>A0AAD8S6Q5</accession>
<evidence type="ECO:0000256" key="1">
    <source>
        <dbReference type="ARBA" id="ARBA00004229"/>
    </source>
</evidence>
<dbReference type="SMART" id="SM00382">
    <property type="entry name" value="AAA"/>
    <property type="match status" value="2"/>
</dbReference>
<dbReference type="EMBL" id="JAUUTY010000004">
    <property type="protein sequence ID" value="KAK1646148.1"/>
    <property type="molecule type" value="Genomic_DNA"/>
</dbReference>
<dbReference type="GO" id="GO:0016887">
    <property type="term" value="F:ATP hydrolysis activity"/>
    <property type="evidence" value="ECO:0007669"/>
    <property type="project" value="InterPro"/>
</dbReference>
<reference evidence="8" key="1">
    <citation type="submission" date="2023-07" db="EMBL/GenBank/DDBJ databases">
        <title>A chromosome-level genome assembly of Lolium multiflorum.</title>
        <authorList>
            <person name="Chen Y."/>
            <person name="Copetti D."/>
            <person name="Kolliker R."/>
            <person name="Studer B."/>
        </authorList>
    </citation>
    <scope>NUCLEOTIDE SEQUENCE</scope>
    <source>
        <strain evidence="8">02402/16</strain>
        <tissue evidence="8">Leaf</tissue>
    </source>
</reference>
<evidence type="ECO:0000256" key="5">
    <source>
        <dbReference type="ARBA" id="ARBA00022840"/>
    </source>
</evidence>
<keyword evidence="6" id="KW-0143">Chaperone</keyword>
<dbReference type="InterPro" id="IPR050130">
    <property type="entry name" value="ClpA_ClpB"/>
</dbReference>
<keyword evidence="3" id="KW-0677">Repeat</keyword>
<dbReference type="FunFam" id="3.40.50.300:FF:000010">
    <property type="entry name" value="Chaperone clpB 1, putative"/>
    <property type="match status" value="1"/>
</dbReference>
<evidence type="ECO:0000313" key="8">
    <source>
        <dbReference type="EMBL" id="KAK1646148.1"/>
    </source>
</evidence>
<evidence type="ECO:0000259" key="7">
    <source>
        <dbReference type="SMART" id="SM00382"/>
    </source>
</evidence>
<dbReference type="PANTHER" id="PTHR11638">
    <property type="entry name" value="ATP-DEPENDENT CLP PROTEASE"/>
    <property type="match status" value="1"/>
</dbReference>
<evidence type="ECO:0000256" key="3">
    <source>
        <dbReference type="ARBA" id="ARBA00022737"/>
    </source>
</evidence>
<proteinExistence type="predicted"/>
<keyword evidence="9" id="KW-1185">Reference proteome</keyword>
<comment type="subcellular location">
    <subcellularLocation>
        <location evidence="1">Plastid</location>
        <location evidence="1">Chloroplast</location>
    </subcellularLocation>
</comment>
<organism evidence="8 9">
    <name type="scientific">Lolium multiflorum</name>
    <name type="common">Italian ryegrass</name>
    <name type="synonym">Lolium perenne subsp. multiflorum</name>
    <dbReference type="NCBI Taxonomy" id="4521"/>
    <lineage>
        <taxon>Eukaryota</taxon>
        <taxon>Viridiplantae</taxon>
        <taxon>Streptophyta</taxon>
        <taxon>Embryophyta</taxon>
        <taxon>Tracheophyta</taxon>
        <taxon>Spermatophyta</taxon>
        <taxon>Magnoliopsida</taxon>
        <taxon>Liliopsida</taxon>
        <taxon>Poales</taxon>
        <taxon>Poaceae</taxon>
        <taxon>BOP clade</taxon>
        <taxon>Pooideae</taxon>
        <taxon>Poodae</taxon>
        <taxon>Poeae</taxon>
        <taxon>Poeae Chloroplast Group 2 (Poeae type)</taxon>
        <taxon>Loliodinae</taxon>
        <taxon>Loliinae</taxon>
        <taxon>Lolium</taxon>
    </lineage>
</organism>
<dbReference type="CDD" id="cd19499">
    <property type="entry name" value="RecA-like_ClpB_Hsp104-like"/>
    <property type="match status" value="1"/>
</dbReference>
<dbReference type="InterPro" id="IPR027417">
    <property type="entry name" value="P-loop_NTPase"/>
</dbReference>
<dbReference type="InterPro" id="IPR003593">
    <property type="entry name" value="AAA+_ATPase"/>
</dbReference>
<dbReference type="Proteomes" id="UP001231189">
    <property type="component" value="Unassembled WGS sequence"/>
</dbReference>
<gene>
    <name evidence="8" type="ORF">QYE76_063953</name>
</gene>
<evidence type="ECO:0000256" key="2">
    <source>
        <dbReference type="ARBA" id="ARBA00022528"/>
    </source>
</evidence>
<dbReference type="InterPro" id="IPR001270">
    <property type="entry name" value="ClpA/B"/>
</dbReference>
<dbReference type="InterPro" id="IPR041546">
    <property type="entry name" value="ClpA/ClpB_AAA_lid"/>
</dbReference>
<dbReference type="GO" id="GO:0009507">
    <property type="term" value="C:chloroplast"/>
    <property type="evidence" value="ECO:0007669"/>
    <property type="project" value="UniProtKB-SubCell"/>
</dbReference>
<protein>
    <recommendedName>
        <fullName evidence="7">AAA+ ATPase domain-containing protein</fullName>
    </recommendedName>
</protein>
<dbReference type="Pfam" id="PF07724">
    <property type="entry name" value="AAA_2"/>
    <property type="match status" value="1"/>
</dbReference>
<dbReference type="CDD" id="cd00009">
    <property type="entry name" value="AAA"/>
    <property type="match status" value="1"/>
</dbReference>
<keyword evidence="4" id="KW-0547">Nucleotide-binding</keyword>
<dbReference type="SUPFAM" id="SSF52540">
    <property type="entry name" value="P-loop containing nucleoside triphosphate hydrolases"/>
    <property type="match status" value="2"/>
</dbReference>
<dbReference type="InterPro" id="IPR028299">
    <property type="entry name" value="ClpA/B_CS2"/>
</dbReference>
<dbReference type="GO" id="GO:0034605">
    <property type="term" value="P:cellular response to heat"/>
    <property type="evidence" value="ECO:0007669"/>
    <property type="project" value="TreeGrafter"/>
</dbReference>
<dbReference type="InterPro" id="IPR003959">
    <property type="entry name" value="ATPase_AAA_core"/>
</dbReference>
<evidence type="ECO:0000256" key="6">
    <source>
        <dbReference type="ARBA" id="ARBA00023186"/>
    </source>
</evidence>